<dbReference type="PANTHER" id="PTHR32411:SF43">
    <property type="entry name" value="CYSTEINE-RICH REPEAT SECRETORY PROTEIN 38"/>
    <property type="match status" value="1"/>
</dbReference>
<evidence type="ECO:0000259" key="7">
    <source>
        <dbReference type="PROSITE" id="PS51473"/>
    </source>
</evidence>
<feature type="domain" description="Gnk2-homologous" evidence="7">
    <location>
        <begin position="2"/>
        <end position="109"/>
    </location>
</feature>
<evidence type="ECO:0000256" key="6">
    <source>
        <dbReference type="SAM" id="SignalP"/>
    </source>
</evidence>
<evidence type="ECO:0000256" key="5">
    <source>
        <dbReference type="ARBA" id="ARBA00038515"/>
    </source>
</evidence>
<evidence type="ECO:0000256" key="4">
    <source>
        <dbReference type="ARBA" id="ARBA00022737"/>
    </source>
</evidence>
<dbReference type="EMBL" id="KI392639">
    <property type="protein sequence ID" value="ERN12049.1"/>
    <property type="molecule type" value="Genomic_DNA"/>
</dbReference>
<dbReference type="Gramene" id="ERN12049">
    <property type="protein sequence ID" value="ERN12049"/>
    <property type="gene ID" value="AMTR_s00035p00102410"/>
</dbReference>
<comment type="similarity">
    <text evidence="5">Belongs to the cysteine-rich repeat secretory protein family.</text>
</comment>
<keyword evidence="9" id="KW-1185">Reference proteome</keyword>
<dbReference type="PROSITE" id="PS51473">
    <property type="entry name" value="GNK2"/>
    <property type="match status" value="1"/>
</dbReference>
<dbReference type="Gene3D" id="3.30.430.20">
    <property type="entry name" value="Gnk2 domain, C-X8-C-X2-C motif"/>
    <property type="match status" value="1"/>
</dbReference>
<gene>
    <name evidence="8" type="ORF">AMTR_s00035p00102410</name>
</gene>
<organism evidence="8 9">
    <name type="scientific">Amborella trichopoda</name>
    <dbReference type="NCBI Taxonomy" id="13333"/>
    <lineage>
        <taxon>Eukaryota</taxon>
        <taxon>Viridiplantae</taxon>
        <taxon>Streptophyta</taxon>
        <taxon>Embryophyta</taxon>
        <taxon>Tracheophyta</taxon>
        <taxon>Spermatophyta</taxon>
        <taxon>Magnoliopsida</taxon>
        <taxon>Amborellales</taxon>
        <taxon>Amborellaceae</taxon>
        <taxon>Amborella</taxon>
    </lineage>
</organism>
<dbReference type="HOGENOM" id="CLU_1940953_0_0_1"/>
<dbReference type="CDD" id="cd23509">
    <property type="entry name" value="Gnk2-like"/>
    <property type="match status" value="1"/>
</dbReference>
<keyword evidence="4" id="KW-0677">Repeat</keyword>
<dbReference type="Pfam" id="PF01657">
    <property type="entry name" value="Stress-antifung"/>
    <property type="match status" value="1"/>
</dbReference>
<accession>W1PW36</accession>
<evidence type="ECO:0000313" key="8">
    <source>
        <dbReference type="EMBL" id="ERN12049.1"/>
    </source>
</evidence>
<dbReference type="InterPro" id="IPR050581">
    <property type="entry name" value="CRR_secretory_protein"/>
</dbReference>
<reference evidence="9" key="1">
    <citation type="journal article" date="2013" name="Science">
        <title>The Amborella genome and the evolution of flowering plants.</title>
        <authorList>
            <consortium name="Amborella Genome Project"/>
        </authorList>
    </citation>
    <scope>NUCLEOTIDE SEQUENCE [LARGE SCALE GENOMIC DNA]</scope>
</reference>
<dbReference type="AlphaFoldDB" id="W1PW36"/>
<evidence type="ECO:0000256" key="2">
    <source>
        <dbReference type="ARBA" id="ARBA00022525"/>
    </source>
</evidence>
<comment type="subcellular location">
    <subcellularLocation>
        <location evidence="1">Secreted</location>
    </subcellularLocation>
</comment>
<feature type="chain" id="PRO_5004807683" description="Gnk2-homologous domain-containing protein" evidence="6">
    <location>
        <begin position="22"/>
        <end position="130"/>
    </location>
</feature>
<name>W1PW36_AMBTC</name>
<dbReference type="InterPro" id="IPR002902">
    <property type="entry name" value="GNK2"/>
</dbReference>
<keyword evidence="2" id="KW-0964">Secreted</keyword>
<evidence type="ECO:0000256" key="3">
    <source>
        <dbReference type="ARBA" id="ARBA00022729"/>
    </source>
</evidence>
<dbReference type="InterPro" id="IPR038408">
    <property type="entry name" value="GNK2_sf"/>
</dbReference>
<keyword evidence="3 6" id="KW-0732">Signal</keyword>
<protein>
    <recommendedName>
        <fullName evidence="7">Gnk2-homologous domain-containing protein</fullName>
    </recommendedName>
</protein>
<sequence length="130" mass="14423">MRGTRSICGTLSMFLSPICLTVILETSCISYFSDCSLFLFFTTGEIKLSELGEKTMIYGLAQCTNDLSSGDCKACLDKVIGELPTCCSGKQGARVLTGSCNIRYEVYPFYRRSFFFFSHSPSSPLLGQRR</sequence>
<dbReference type="GO" id="GO:0005576">
    <property type="term" value="C:extracellular region"/>
    <property type="evidence" value="ECO:0007669"/>
    <property type="project" value="UniProtKB-SubCell"/>
</dbReference>
<proteinExistence type="inferred from homology"/>
<evidence type="ECO:0000313" key="9">
    <source>
        <dbReference type="Proteomes" id="UP000017836"/>
    </source>
</evidence>
<evidence type="ECO:0000256" key="1">
    <source>
        <dbReference type="ARBA" id="ARBA00004613"/>
    </source>
</evidence>
<dbReference type="Proteomes" id="UP000017836">
    <property type="component" value="Unassembled WGS sequence"/>
</dbReference>
<dbReference type="PANTHER" id="PTHR32411">
    <property type="entry name" value="CYSTEINE-RICH REPEAT SECRETORY PROTEIN 38-RELATED"/>
    <property type="match status" value="1"/>
</dbReference>
<feature type="signal peptide" evidence="6">
    <location>
        <begin position="1"/>
        <end position="21"/>
    </location>
</feature>